<evidence type="ECO:0000313" key="6">
    <source>
        <dbReference type="EMBL" id="GAA5814499.1"/>
    </source>
</evidence>
<dbReference type="Proteomes" id="UP001473302">
    <property type="component" value="Unassembled WGS sequence"/>
</dbReference>
<feature type="compositionally biased region" description="Polar residues" evidence="4">
    <location>
        <begin position="139"/>
        <end position="169"/>
    </location>
</feature>
<evidence type="ECO:0000256" key="3">
    <source>
        <dbReference type="ARBA" id="ARBA00022917"/>
    </source>
</evidence>
<dbReference type="Gene3D" id="1.20.970.30">
    <property type="entry name" value="eIF4G, eIF4E-binding domain"/>
    <property type="match status" value="1"/>
</dbReference>
<dbReference type="SMART" id="SM00543">
    <property type="entry name" value="MIF4G"/>
    <property type="match status" value="1"/>
</dbReference>
<feature type="domain" description="MI" evidence="5">
    <location>
        <begin position="1174"/>
        <end position="1291"/>
    </location>
</feature>
<comment type="caution">
    <text evidence="6">The sequence shown here is derived from an EMBL/GenBank/DDBJ whole genome shotgun (WGS) entry which is preliminary data.</text>
</comment>
<feature type="region of interest" description="Disordered" evidence="4">
    <location>
        <begin position="646"/>
        <end position="692"/>
    </location>
</feature>
<comment type="similarity">
    <text evidence="1">Belongs to the eukaryotic initiation factor 4G family.</text>
</comment>
<feature type="compositionally biased region" description="Basic and acidic residues" evidence="4">
    <location>
        <begin position="994"/>
        <end position="1003"/>
    </location>
</feature>
<dbReference type="Gene3D" id="1.25.40.180">
    <property type="match status" value="2"/>
</dbReference>
<dbReference type="SUPFAM" id="SSF48371">
    <property type="entry name" value="ARM repeat"/>
    <property type="match status" value="2"/>
</dbReference>
<evidence type="ECO:0000256" key="2">
    <source>
        <dbReference type="ARBA" id="ARBA00022540"/>
    </source>
</evidence>
<dbReference type="EMBL" id="BAABUK010000021">
    <property type="protein sequence ID" value="GAA5814499.1"/>
    <property type="molecule type" value="Genomic_DNA"/>
</dbReference>
<protein>
    <recommendedName>
        <fullName evidence="5">MI domain-containing protein</fullName>
    </recommendedName>
</protein>
<reference evidence="6 7" key="1">
    <citation type="submission" date="2024-04" db="EMBL/GenBank/DDBJ databases">
        <title>genome sequences of Mucor flavus KT1a and Helicostylum pulchrum KT1b strains isolated from the surface of a dry-aged beef.</title>
        <authorList>
            <person name="Toyotome T."/>
            <person name="Hosono M."/>
            <person name="Torimaru M."/>
            <person name="Fukuda K."/>
            <person name="Mikami N."/>
        </authorList>
    </citation>
    <scope>NUCLEOTIDE SEQUENCE [LARGE SCALE GENOMIC DNA]</scope>
    <source>
        <strain evidence="6 7">KT1a</strain>
    </source>
</reference>
<accession>A0ABP9Z5Y4</accession>
<dbReference type="InterPro" id="IPR016024">
    <property type="entry name" value="ARM-type_fold"/>
</dbReference>
<feature type="compositionally biased region" description="Gly residues" evidence="4">
    <location>
        <begin position="664"/>
        <end position="677"/>
    </location>
</feature>
<feature type="region of interest" description="Disordered" evidence="4">
    <location>
        <begin position="1"/>
        <end position="106"/>
    </location>
</feature>
<feature type="region of interest" description="Disordered" evidence="4">
    <location>
        <begin position="994"/>
        <end position="1138"/>
    </location>
</feature>
<feature type="compositionally biased region" description="Low complexity" evidence="4">
    <location>
        <begin position="1056"/>
        <end position="1066"/>
    </location>
</feature>
<evidence type="ECO:0000256" key="1">
    <source>
        <dbReference type="ARBA" id="ARBA00005775"/>
    </source>
</evidence>
<feature type="compositionally biased region" description="Polar residues" evidence="4">
    <location>
        <begin position="1072"/>
        <end position="1093"/>
    </location>
</feature>
<dbReference type="PANTHER" id="PTHR23253:SF9">
    <property type="entry name" value="EUKARYOTIC TRANSLATION INITIATION FACTOR 4 GAMMA 2"/>
    <property type="match status" value="1"/>
</dbReference>
<keyword evidence="3" id="KW-0648">Protein biosynthesis</keyword>
<evidence type="ECO:0000259" key="5">
    <source>
        <dbReference type="PROSITE" id="PS51366"/>
    </source>
</evidence>
<feature type="compositionally biased region" description="Low complexity" evidence="4">
    <location>
        <begin position="185"/>
        <end position="245"/>
    </location>
</feature>
<dbReference type="InterPro" id="IPR036211">
    <property type="entry name" value="eIF4G_eIF4E-bd_sf"/>
</dbReference>
<dbReference type="Pfam" id="PF02854">
    <property type="entry name" value="MIF4G"/>
    <property type="match status" value="1"/>
</dbReference>
<dbReference type="SUPFAM" id="SSF101489">
    <property type="entry name" value="Eukaryotic initiation factor 4f subunit eIF4g, eIF4e-binding domain"/>
    <property type="match status" value="1"/>
</dbReference>
<feature type="compositionally biased region" description="Polar residues" evidence="4">
    <location>
        <begin position="256"/>
        <end position="282"/>
    </location>
</feature>
<feature type="compositionally biased region" description="Low complexity" evidence="4">
    <location>
        <begin position="30"/>
        <end position="67"/>
    </location>
</feature>
<feature type="region of interest" description="Disordered" evidence="4">
    <location>
        <begin position="137"/>
        <end position="282"/>
    </location>
</feature>
<evidence type="ECO:0000313" key="7">
    <source>
        <dbReference type="Proteomes" id="UP001473302"/>
    </source>
</evidence>
<feature type="region of interest" description="Disordered" evidence="4">
    <location>
        <begin position="385"/>
        <end position="409"/>
    </location>
</feature>
<organism evidence="6 7">
    <name type="scientific">Mucor flavus</name>
    <dbReference type="NCBI Taxonomy" id="439312"/>
    <lineage>
        <taxon>Eukaryota</taxon>
        <taxon>Fungi</taxon>
        <taxon>Fungi incertae sedis</taxon>
        <taxon>Mucoromycota</taxon>
        <taxon>Mucoromycotina</taxon>
        <taxon>Mucoromycetes</taxon>
        <taxon>Mucorales</taxon>
        <taxon>Mucorineae</taxon>
        <taxon>Mucoraceae</taxon>
        <taxon>Mucor</taxon>
    </lineage>
</organism>
<dbReference type="InterPro" id="IPR003891">
    <property type="entry name" value="Initiation_fac_eIF4g_MI"/>
</dbReference>
<dbReference type="PROSITE" id="PS51366">
    <property type="entry name" value="MI"/>
    <property type="match status" value="1"/>
</dbReference>
<sequence length="1302" mass="146925">MNRNTENNQGRANKSFNYAQAARSSQTRGPLQEPLLPQQQQQQQQQQPIEPSLLRKTTSSSSFNSSSIGQHKNSYNKPKDNTYKKAPVQLPMAPPTDTGPIQFGSINQPLNTPLPITIGKSGDIPVLRTSEVQFGSLPVTDTSSNHRATTQIRLQQQQQKSDTPRTTNDARLFTQPYAPRRDMNQGEYNNNNNNRYFANSYNKNTYRPQQQQQQQQQHQQQHQQHQPQQQQQPQQPSPIQQHSPQTLPPSPMSVHRSPNMNSYQKKNNLSPHIPHSSPQNIQMTTSWPTNQYYYSQYPVSVPPYNVMPPNRSPIIPPPAPRKVIAIINPLTGNALNTNPMSLTSSVPVHTLSKHEEKLDFKVPALHVSKAVDIVDPAIRNREIREQKEREEAEQEAARKAEEEKKEAERKELERIENERLAEIERIETERRLKAEQEAIEKAEREAKRIEEEANKRLEEETRRKIEEESRKRAIEEEARRKEEEDKESKRVIEELEAKKRREEQDRIISAEVASQNVGRVPSPPVPVKCVMKIIDDPSAIQYPAGIQAPLTVPSAGKLAYSIEFLLQFQKICLDTEEDLSAIEKEMSDVSRGSNTNMHQSSDRGRGTRLPGTPGAPINNNQNMGDPMFRMGSRDGRMEMGKFNMGRPLTGRGGSNNNHMERQGSRGGGVGNRGGRGGMKITRNPPQGQGAPTIPFEQVVPLEKSENRWVPTVQSSTTTAVTSTEDELLPRETIIRKVNALLNKLTVEKFDSIAAQIFVYAKQSAREDDGKSIRTVIKLTFEKACDEPAFATMWAQLCRSMYDAMTDDIRDTSIFNDAGEPSSGVLLFRKYLFNRCQVEFEKGWKVNMPEVTEVDGQMTEEYYIAAKAKRQGLGLIQFIGELFKLDMLSERIMYNCMIRLCNDPTNAGDEEAESLCKLLTTIGKVLDHKPKTIKWVDIFIGRMKNEMVLSPNISSRIRFMIQNLLDLRKDKWVPRVGGAQVGPTTIAKIHEMAEKAKEEKEAASMKRNNSSRGGQYIPNNNNNNNNQYNNNNNNNHNMARTGSYRGGRDQHHFQPHNNNNGNNSNNNGGDGWSTVSPVGNGASKSKTNDLSNFGKTDRSRSKTNILGPGNSPFASLSRGKPTINTDNKGLGDGRSSPATNMFSALEKADERKKLHIAPRTIEAEVVETPKLSDEAIKRKCKNILEEYFNVRDKKELSECVKELEDAHCVVLFIGEMLAVVEKKAQDVERMAQVMEFLELEKELYVKAFKSFMEGYDDLTIDVPQAPKYVAQLLSAASLTPEEVDDEGFDSLKNAYKKLGVNSK</sequence>
<proteinExistence type="inferred from homology"/>
<feature type="compositionally biased region" description="Polar residues" evidence="4">
    <location>
        <begin position="590"/>
        <end position="599"/>
    </location>
</feature>
<dbReference type="PANTHER" id="PTHR23253">
    <property type="entry name" value="EUKARYOTIC TRANSLATION INITIATION FACTOR 4 GAMMA"/>
    <property type="match status" value="1"/>
</dbReference>
<dbReference type="Pfam" id="PF02847">
    <property type="entry name" value="MA3"/>
    <property type="match status" value="1"/>
</dbReference>
<dbReference type="SMART" id="SM00544">
    <property type="entry name" value="MA3"/>
    <property type="match status" value="1"/>
</dbReference>
<feature type="region of interest" description="Disordered" evidence="4">
    <location>
        <begin position="455"/>
        <end position="489"/>
    </location>
</feature>
<evidence type="ECO:0000256" key="4">
    <source>
        <dbReference type="SAM" id="MobiDB-lite"/>
    </source>
</evidence>
<feature type="region of interest" description="Disordered" evidence="4">
    <location>
        <begin position="586"/>
        <end position="625"/>
    </location>
</feature>
<keyword evidence="2" id="KW-0396">Initiation factor</keyword>
<feature type="compositionally biased region" description="Polar residues" evidence="4">
    <location>
        <begin position="1"/>
        <end position="29"/>
    </location>
</feature>
<gene>
    <name evidence="6" type="ORF">MFLAVUS_007996</name>
</gene>
<dbReference type="InterPro" id="IPR003890">
    <property type="entry name" value="MIF4G-like_typ-3"/>
</dbReference>
<feature type="compositionally biased region" description="Low complexity" evidence="4">
    <location>
        <begin position="1018"/>
        <end position="1036"/>
    </location>
</feature>
<keyword evidence="7" id="KW-1185">Reference proteome</keyword>
<name>A0ABP9Z5Y4_9FUNG</name>